<dbReference type="PANTHER" id="PTHR10697">
    <property type="entry name" value="MAMMALIAN EPENDYMIN-RELATED PROTEIN 1"/>
    <property type="match status" value="1"/>
</dbReference>
<name>A0ABD3WUS2_SINWO</name>
<feature type="signal peptide" evidence="1">
    <location>
        <begin position="1"/>
        <end position="16"/>
    </location>
</feature>
<protein>
    <submittedName>
        <fullName evidence="2">Uncharacterized protein</fullName>
    </submittedName>
</protein>
<proteinExistence type="predicted"/>
<evidence type="ECO:0000313" key="2">
    <source>
        <dbReference type="EMBL" id="KAL3876403.1"/>
    </source>
</evidence>
<sequence>MFPVFAALVLIVVASAQKHCCSPKQWEGDVHIALGSYDGVPHRTLGNMRFFYDADAKMMAFKEAVDVDDNRIALTIYTDYNSGLRYTMNERGNCNVSRSEPFISNCIPDNATVVSNIHFGLPSVASMNVISYNFMLNGMEVYLTVTSDTCVPVTEVILANFKAPGERFMEVLNFVNISPGIRDRSVFSVPASCIGRPIQPAGLRYTMDDKGNCNVSRSEPFISSCIPDNATVVSNIHFGLPSVASMDVISYNFIFNGVEVYFTVTSDTCVPVTEVILANFKAPGGMFV</sequence>
<reference evidence="2 3" key="1">
    <citation type="submission" date="2024-11" db="EMBL/GenBank/DDBJ databases">
        <title>Chromosome-level genome assembly of the freshwater bivalve Anodonta woodiana.</title>
        <authorList>
            <person name="Chen X."/>
        </authorList>
    </citation>
    <scope>NUCLEOTIDE SEQUENCE [LARGE SCALE GENOMIC DNA]</scope>
    <source>
        <strain evidence="2">MN2024</strain>
        <tissue evidence="2">Gills</tissue>
    </source>
</reference>
<dbReference type="Pfam" id="PF00811">
    <property type="entry name" value="Ependymin"/>
    <property type="match status" value="1"/>
</dbReference>
<feature type="chain" id="PRO_5044889727" evidence="1">
    <location>
        <begin position="17"/>
        <end position="288"/>
    </location>
</feature>
<evidence type="ECO:0000256" key="1">
    <source>
        <dbReference type="SAM" id="SignalP"/>
    </source>
</evidence>
<comment type="caution">
    <text evidence="2">The sequence shown here is derived from an EMBL/GenBank/DDBJ whole genome shotgun (WGS) entry which is preliminary data.</text>
</comment>
<keyword evidence="3" id="KW-1185">Reference proteome</keyword>
<organism evidence="2 3">
    <name type="scientific">Sinanodonta woodiana</name>
    <name type="common">Chinese pond mussel</name>
    <name type="synonym">Anodonta woodiana</name>
    <dbReference type="NCBI Taxonomy" id="1069815"/>
    <lineage>
        <taxon>Eukaryota</taxon>
        <taxon>Metazoa</taxon>
        <taxon>Spiralia</taxon>
        <taxon>Lophotrochozoa</taxon>
        <taxon>Mollusca</taxon>
        <taxon>Bivalvia</taxon>
        <taxon>Autobranchia</taxon>
        <taxon>Heteroconchia</taxon>
        <taxon>Palaeoheterodonta</taxon>
        <taxon>Unionida</taxon>
        <taxon>Unionoidea</taxon>
        <taxon>Unionidae</taxon>
        <taxon>Unioninae</taxon>
        <taxon>Sinanodonta</taxon>
    </lineage>
</organism>
<dbReference type="Proteomes" id="UP001634394">
    <property type="component" value="Unassembled WGS sequence"/>
</dbReference>
<keyword evidence="1" id="KW-0732">Signal</keyword>
<dbReference type="InterPro" id="IPR001299">
    <property type="entry name" value="Ependymin"/>
</dbReference>
<dbReference type="PANTHER" id="PTHR10697:SF13">
    <property type="entry name" value="RICIN B LECTIN DOMAIN-CONTAINING PROTEIN"/>
    <property type="match status" value="1"/>
</dbReference>
<dbReference type="EMBL" id="JBJQND010000005">
    <property type="protein sequence ID" value="KAL3876403.1"/>
    <property type="molecule type" value="Genomic_DNA"/>
</dbReference>
<gene>
    <name evidence="2" type="ORF">ACJMK2_034252</name>
</gene>
<dbReference type="AlphaFoldDB" id="A0ABD3WUS2"/>
<evidence type="ECO:0000313" key="3">
    <source>
        <dbReference type="Proteomes" id="UP001634394"/>
    </source>
</evidence>
<accession>A0ABD3WUS2</accession>